<dbReference type="EMBL" id="DTDR01000082">
    <property type="protein sequence ID" value="HGK63565.1"/>
    <property type="molecule type" value="Genomic_DNA"/>
</dbReference>
<proteinExistence type="predicted"/>
<sequence>MKYLYFIILVIAFCGYSTRIPSHIAYKKIALAFVENKTLKPELEVILTQRLEDYFKSISQIKLVNIEDAELIISVEINNYGKIPAVYDAFQNVTQWQINISCQVKGQKKNTEQIIFNSSINQQVNYRQNEKSEEEAIKEGIEKITAEICRQLFSQW</sequence>
<dbReference type="AlphaFoldDB" id="A0A7V3ZV81"/>
<reference evidence="1" key="1">
    <citation type="journal article" date="2020" name="mSystems">
        <title>Genome- and Community-Level Interaction Insights into Carbon Utilization and Element Cycling Functions of Hydrothermarchaeota in Hydrothermal Sediment.</title>
        <authorList>
            <person name="Zhou Z."/>
            <person name="Liu Y."/>
            <person name="Xu W."/>
            <person name="Pan J."/>
            <person name="Luo Z.H."/>
            <person name="Li M."/>
        </authorList>
    </citation>
    <scope>NUCLEOTIDE SEQUENCE [LARGE SCALE GENOMIC DNA]</scope>
    <source>
        <strain evidence="1">SpSt-697</strain>
    </source>
</reference>
<dbReference type="GO" id="GO:0043165">
    <property type="term" value="P:Gram-negative-bacterium-type cell outer membrane assembly"/>
    <property type="evidence" value="ECO:0007669"/>
    <property type="project" value="InterPro"/>
</dbReference>
<gene>
    <name evidence="1" type="ORF">ENU74_03115</name>
</gene>
<organism evidence="1">
    <name type="scientific">candidate division WOR-3 bacterium</name>
    <dbReference type="NCBI Taxonomy" id="2052148"/>
    <lineage>
        <taxon>Bacteria</taxon>
        <taxon>Bacteria division WOR-3</taxon>
    </lineage>
</organism>
<evidence type="ECO:0008006" key="2">
    <source>
        <dbReference type="Google" id="ProtNLM"/>
    </source>
</evidence>
<dbReference type="Pfam" id="PF04390">
    <property type="entry name" value="LptE"/>
    <property type="match status" value="1"/>
</dbReference>
<dbReference type="InterPro" id="IPR007485">
    <property type="entry name" value="LPS_assembly_LptE"/>
</dbReference>
<protein>
    <recommendedName>
        <fullName evidence="2">LptE family protein</fullName>
    </recommendedName>
</protein>
<evidence type="ECO:0000313" key="1">
    <source>
        <dbReference type="EMBL" id="HGK63565.1"/>
    </source>
</evidence>
<name>A0A7V3ZV81_UNCW3</name>
<accession>A0A7V3ZV81</accession>
<comment type="caution">
    <text evidence="1">The sequence shown here is derived from an EMBL/GenBank/DDBJ whole genome shotgun (WGS) entry which is preliminary data.</text>
</comment>
<dbReference type="GO" id="GO:0019867">
    <property type="term" value="C:outer membrane"/>
    <property type="evidence" value="ECO:0007669"/>
    <property type="project" value="InterPro"/>
</dbReference>